<proteinExistence type="predicted"/>
<dbReference type="EMBL" id="WMBA01000031">
    <property type="protein sequence ID" value="MTD56255.1"/>
    <property type="molecule type" value="Genomic_DNA"/>
</dbReference>
<evidence type="ECO:0000313" key="3">
    <source>
        <dbReference type="Proteomes" id="UP000440096"/>
    </source>
</evidence>
<dbReference type="OrthoDB" id="109999at2"/>
<comment type="caution">
    <text evidence="2">The sequence shown here is derived from an EMBL/GenBank/DDBJ whole genome shotgun (WGS) entry which is preliminary data.</text>
</comment>
<keyword evidence="3" id="KW-1185">Reference proteome</keyword>
<dbReference type="Proteomes" id="UP000440096">
    <property type="component" value="Unassembled WGS sequence"/>
</dbReference>
<name>A0A6N7YT98_9PSEU</name>
<accession>A0A6N7YT98</accession>
<dbReference type="Pfam" id="PF02624">
    <property type="entry name" value="YcaO"/>
    <property type="match status" value="1"/>
</dbReference>
<reference evidence="2 3" key="1">
    <citation type="submission" date="2019-11" db="EMBL/GenBank/DDBJ databases">
        <title>Draft genome of Amycolatopsis RM579.</title>
        <authorList>
            <person name="Duangmal K."/>
            <person name="Mingma R."/>
        </authorList>
    </citation>
    <scope>NUCLEOTIDE SEQUENCE [LARGE SCALE GENOMIC DNA]</scope>
    <source>
        <strain evidence="2 3">RM579</strain>
    </source>
</reference>
<dbReference type="RefSeq" id="WP_154758414.1">
    <property type="nucleotide sequence ID" value="NZ_WMBA01000031.1"/>
</dbReference>
<feature type="domain" description="YcaO" evidence="1">
    <location>
        <begin position="79"/>
        <end position="415"/>
    </location>
</feature>
<dbReference type="Gene3D" id="3.30.1330.230">
    <property type="match status" value="2"/>
</dbReference>
<dbReference type="PROSITE" id="PS51664">
    <property type="entry name" value="YCAO"/>
    <property type="match status" value="1"/>
</dbReference>
<evidence type="ECO:0000313" key="2">
    <source>
        <dbReference type="EMBL" id="MTD56255.1"/>
    </source>
</evidence>
<evidence type="ECO:0000259" key="1">
    <source>
        <dbReference type="PROSITE" id="PS51664"/>
    </source>
</evidence>
<sequence length="415" mass="45272">MKLRAEEFTTLRASHFAPIPEVTGAGHVKSFAETWNWLEPLLSRVPITRVYDATPIDVVGLPVWSAVAPMARDLTVHAGKGTTAQAAKISAVMEAIERTSAEELSPDRVVRGSYRDLMNSDAIDPALFDLSFDTGYTPDTKVMWTGAYDLISGRHSLVPADLVISPAAEEMCTGPETNGLASGNTYTEATLHALYEVVERNSVSAEDFYHTHHDPMWSRNRGLRIIDPASLPERVSELVAKLAGNGLDVCIDEVSAGVDIPVIRVTLLDEYFPGYEGRTTSFLGCGADLNPARAAIRAITEAAQAHTVVAIGARDEFEGMRPVPQRPAMLQRQNLLRYGPARHPFPADSDTGDLYRNLGEVLRRLRLAGHSRCLVSELTRRDVGVPVVRVLVPGLAAPYGDSSRAPTRRLLEEVV</sequence>
<dbReference type="AlphaFoldDB" id="A0A6N7YT98"/>
<dbReference type="NCBIfam" id="TIGR00702">
    <property type="entry name" value="YcaO-type kinase domain"/>
    <property type="match status" value="1"/>
</dbReference>
<dbReference type="PANTHER" id="PTHR37809">
    <property type="entry name" value="RIBOSOMAL PROTEIN S12 METHYLTHIOTRANSFERASE ACCESSORY FACTOR YCAO"/>
    <property type="match status" value="1"/>
</dbReference>
<gene>
    <name evidence="2" type="ORF">GKO32_20070</name>
</gene>
<dbReference type="PANTHER" id="PTHR37809:SF1">
    <property type="entry name" value="RIBOSOMAL PROTEIN S12 METHYLTHIOTRANSFERASE ACCESSORY FACTOR YCAO"/>
    <property type="match status" value="1"/>
</dbReference>
<protein>
    <recommendedName>
        <fullName evidence="1">YcaO domain-containing protein</fullName>
    </recommendedName>
</protein>
<dbReference type="InterPro" id="IPR003776">
    <property type="entry name" value="YcaO-like_dom"/>
</dbReference>
<organism evidence="2 3">
    <name type="scientific">Amycolatopsis pithecellobii</name>
    <dbReference type="NCBI Taxonomy" id="664692"/>
    <lineage>
        <taxon>Bacteria</taxon>
        <taxon>Bacillati</taxon>
        <taxon>Actinomycetota</taxon>
        <taxon>Actinomycetes</taxon>
        <taxon>Pseudonocardiales</taxon>
        <taxon>Pseudonocardiaceae</taxon>
        <taxon>Amycolatopsis</taxon>
    </lineage>
</organism>